<sequence>MLTIQVAEVEVLKNNLLPLLQISHHADFRFSRSTVSFTVAGSHNSSLIFARLEVFHPFFILLSSNHPREFHSCIQIDSLFLATFITGTDDRLLTIFMPDDHTFSNLVFTTCVGHLEYCSPMQMGPPLNIQVASMAGGIFVAVNAEWFRDVATRLSAFSTKISVTAKDSEVKFCAAEMDFVIPVEGNRCRVGGTLGGGVRFEVSVVPLQFFIRASQLDKMVYFYGSTEKNTLVVFETGYWTNIVASNPQDRWEQL</sequence>
<proteinExistence type="predicted"/>
<evidence type="ECO:0000313" key="2">
    <source>
        <dbReference type="RefSeq" id="XP_023000119.1"/>
    </source>
</evidence>
<gene>
    <name evidence="2" type="primary">LOC111494411</name>
</gene>
<dbReference type="InterPro" id="IPR046938">
    <property type="entry name" value="DNA_clamp_sf"/>
</dbReference>
<dbReference type="RefSeq" id="XP_023000119.1">
    <property type="nucleotide sequence ID" value="XM_023144351.1"/>
</dbReference>
<keyword evidence="1" id="KW-1185">Reference proteome</keyword>
<dbReference type="Gene3D" id="3.70.10.10">
    <property type="match status" value="1"/>
</dbReference>
<dbReference type="Proteomes" id="UP000504608">
    <property type="component" value="Unplaced"/>
</dbReference>
<dbReference type="KEGG" id="cmax:111494411"/>
<dbReference type="SUPFAM" id="SSF55979">
    <property type="entry name" value="DNA clamp"/>
    <property type="match status" value="1"/>
</dbReference>
<accession>A0A6J1KJ04</accession>
<reference evidence="2" key="1">
    <citation type="submission" date="2025-08" db="UniProtKB">
        <authorList>
            <consortium name="RefSeq"/>
        </authorList>
    </citation>
    <scope>IDENTIFICATION</scope>
    <source>
        <tissue evidence="2">Young leaves</tissue>
    </source>
</reference>
<dbReference type="AlphaFoldDB" id="A0A6J1KJ04"/>
<organism evidence="1 2">
    <name type="scientific">Cucurbita maxima</name>
    <name type="common">Pumpkin</name>
    <name type="synonym">Winter squash</name>
    <dbReference type="NCBI Taxonomy" id="3661"/>
    <lineage>
        <taxon>Eukaryota</taxon>
        <taxon>Viridiplantae</taxon>
        <taxon>Streptophyta</taxon>
        <taxon>Embryophyta</taxon>
        <taxon>Tracheophyta</taxon>
        <taxon>Spermatophyta</taxon>
        <taxon>Magnoliopsida</taxon>
        <taxon>eudicotyledons</taxon>
        <taxon>Gunneridae</taxon>
        <taxon>Pentapetalae</taxon>
        <taxon>rosids</taxon>
        <taxon>fabids</taxon>
        <taxon>Cucurbitales</taxon>
        <taxon>Cucurbitaceae</taxon>
        <taxon>Cucurbiteae</taxon>
        <taxon>Cucurbita</taxon>
    </lineage>
</organism>
<evidence type="ECO:0000313" key="1">
    <source>
        <dbReference type="Proteomes" id="UP000504608"/>
    </source>
</evidence>
<protein>
    <submittedName>
        <fullName evidence="2">Uncharacterized protein LOC111494411</fullName>
    </submittedName>
</protein>
<dbReference type="GeneID" id="111494411"/>
<name>A0A6J1KJ04_CUCMA</name>